<evidence type="ECO:0000313" key="4">
    <source>
        <dbReference type="Proteomes" id="UP000052946"/>
    </source>
</evidence>
<dbReference type="Pfam" id="PF04134">
    <property type="entry name" value="DCC1-like"/>
    <property type="match status" value="1"/>
</dbReference>
<dbReference type="InterPro" id="IPR007263">
    <property type="entry name" value="DCC1-like"/>
</dbReference>
<evidence type="ECO:0000313" key="1">
    <source>
        <dbReference type="EMBL" id="CDO04390.1"/>
    </source>
</evidence>
<dbReference type="AlphaFoldDB" id="W9BDP3"/>
<dbReference type="eggNOG" id="COG3011">
    <property type="taxonomic scope" value="Bacteria"/>
</dbReference>
<dbReference type="Proteomes" id="UP000052946">
    <property type="component" value="Unassembled WGS sequence"/>
</dbReference>
<dbReference type="InterPro" id="IPR052927">
    <property type="entry name" value="DCC_oxidoreductase"/>
</dbReference>
<dbReference type="OrthoDB" id="9785438at2"/>
<dbReference type="EMBL" id="BBXV01000013">
    <property type="protein sequence ID" value="GAQ17269.1"/>
    <property type="molecule type" value="Genomic_DNA"/>
</dbReference>
<dbReference type="PANTHER" id="PTHR33639">
    <property type="entry name" value="THIOL-DISULFIDE OXIDOREDUCTASE DCC"/>
    <property type="match status" value="1"/>
</dbReference>
<keyword evidence="3" id="KW-1185">Reference proteome</keyword>
<sequence length="137" mass="16042">MQRLILFDGVCNFCDRSVQFVMKRDPEAKFTFASLQSGAGERVKEYYKIDPSLDSMILVEEGTYYTKSTAALKICKNLKGLWKVFSVLLVIPKPIRDFFYNIVARNRYKWFGKRESCKLPSSEEKSRFLEERTEVNL</sequence>
<reference evidence="2 4" key="4">
    <citation type="journal article" date="2016" name="Genome Announc.">
        <title>Draft Genome Sequence of Oceanobacillus picturae Heshi-B3, Isolated from Fermented Rice Bran in a Traditional Japanese Seafood Dish.</title>
        <authorList>
            <person name="Akuzawa S."/>
            <person name="Nagaoka J."/>
            <person name="Kanekatsu M."/>
            <person name="Kanesaki Y."/>
            <person name="Suzuki T."/>
        </authorList>
    </citation>
    <scope>NUCLEOTIDE SEQUENCE [LARGE SCALE GENOMIC DNA]</scope>
    <source>
        <strain evidence="2 4">Heshi-B3</strain>
    </source>
</reference>
<dbReference type="RefSeq" id="WP_036577392.1">
    <property type="nucleotide sequence ID" value="NZ_BBXV01000013.1"/>
</dbReference>
<dbReference type="EMBL" id="CCAX010000002">
    <property type="protein sequence ID" value="CDO04390.1"/>
    <property type="molecule type" value="Genomic_DNA"/>
</dbReference>
<organism evidence="1 3">
    <name type="scientific">Oceanobacillus picturae</name>
    <dbReference type="NCBI Taxonomy" id="171693"/>
    <lineage>
        <taxon>Bacteria</taxon>
        <taxon>Bacillati</taxon>
        <taxon>Bacillota</taxon>
        <taxon>Bacilli</taxon>
        <taxon>Bacillales</taxon>
        <taxon>Bacillaceae</taxon>
        <taxon>Oceanobacillus</taxon>
    </lineage>
</organism>
<dbReference type="STRING" id="171693.BN988_02947"/>
<reference evidence="1 3" key="2">
    <citation type="submission" date="2014-03" db="EMBL/GenBank/DDBJ databases">
        <authorList>
            <person name="Urmite Genomes U."/>
        </authorList>
    </citation>
    <scope>NUCLEOTIDE SEQUENCE [LARGE SCALE GENOMIC DNA]</scope>
    <source>
        <strain evidence="1 3">S1</strain>
    </source>
</reference>
<dbReference type="PANTHER" id="PTHR33639:SF2">
    <property type="entry name" value="DUF393 DOMAIN-CONTAINING PROTEIN"/>
    <property type="match status" value="1"/>
</dbReference>
<dbReference type="Proteomes" id="UP000028863">
    <property type="component" value="Unassembled WGS sequence"/>
</dbReference>
<evidence type="ECO:0000313" key="3">
    <source>
        <dbReference type="Proteomes" id="UP000028863"/>
    </source>
</evidence>
<reference evidence="1 3" key="1">
    <citation type="submission" date="2014-03" db="EMBL/GenBank/DDBJ databases">
        <title>Draft genome sequencing of Oceanobacillus picturae strain S1 isolated from human gut.</title>
        <authorList>
            <person name="Croce O."/>
            <person name="Lagier J.C."/>
            <person name="Raoult D."/>
        </authorList>
    </citation>
    <scope>NUCLEOTIDE SEQUENCE [LARGE SCALE GENOMIC DNA]</scope>
    <source>
        <strain evidence="1 3">S1</strain>
    </source>
</reference>
<proteinExistence type="predicted"/>
<dbReference type="GO" id="GO:0015035">
    <property type="term" value="F:protein-disulfide reductase activity"/>
    <property type="evidence" value="ECO:0007669"/>
    <property type="project" value="InterPro"/>
</dbReference>
<evidence type="ECO:0000313" key="2">
    <source>
        <dbReference type="EMBL" id="GAQ17269.1"/>
    </source>
</evidence>
<name>W9BDP3_9BACI</name>
<reference evidence="4" key="3">
    <citation type="submission" date="2015-07" db="EMBL/GenBank/DDBJ databases">
        <title>Draft Genome Sequence of Oceanobacillus picturae Heshi-B3 that Was Isolated from Fermented Rice Bran with Aging Salted Mackerel, Which Was Named Heshiko as Traditional Fermented Seafood in Japan.</title>
        <authorList>
            <person name="Akuzawa S."/>
            <person name="Nakagawa J."/>
            <person name="Kanekatsu T."/>
            <person name="Kanesaki Y."/>
            <person name="Suzuki T."/>
        </authorList>
    </citation>
    <scope>NUCLEOTIDE SEQUENCE [LARGE SCALE GENOMIC DNA]</scope>
    <source>
        <strain evidence="4">Heshi-B3</strain>
    </source>
</reference>
<gene>
    <name evidence="1" type="ORF">BN988_02947</name>
    <name evidence="2" type="ORF">OPHB3_1194</name>
</gene>
<accession>W9BDP3</accession>
<protein>
    <submittedName>
        <fullName evidence="2">Thiol-disulfide oxidoreductase</fullName>
    </submittedName>
</protein>
<comment type="caution">
    <text evidence="1">The sequence shown here is derived from an EMBL/GenBank/DDBJ whole genome shotgun (WGS) entry which is preliminary data.</text>
</comment>